<feature type="compositionally biased region" description="Acidic residues" evidence="1">
    <location>
        <begin position="648"/>
        <end position="658"/>
    </location>
</feature>
<dbReference type="InterPro" id="IPR036770">
    <property type="entry name" value="Ankyrin_rpt-contain_sf"/>
</dbReference>
<dbReference type="PROSITE" id="PS50181">
    <property type="entry name" value="FBOX"/>
    <property type="match status" value="1"/>
</dbReference>
<keyword evidence="4" id="KW-1185">Reference proteome</keyword>
<dbReference type="InterPro" id="IPR001810">
    <property type="entry name" value="F-box_dom"/>
</dbReference>
<dbReference type="AlphaFoldDB" id="A0A3N4I2W2"/>
<dbReference type="SUPFAM" id="SSF48403">
    <property type="entry name" value="Ankyrin repeat"/>
    <property type="match status" value="1"/>
</dbReference>
<feature type="compositionally biased region" description="Polar residues" evidence="1">
    <location>
        <begin position="1"/>
        <end position="11"/>
    </location>
</feature>
<evidence type="ECO:0000259" key="2">
    <source>
        <dbReference type="PROSITE" id="PS50181"/>
    </source>
</evidence>
<protein>
    <recommendedName>
        <fullName evidence="2">F-box domain-containing protein</fullName>
    </recommendedName>
</protein>
<dbReference type="Proteomes" id="UP000275078">
    <property type="component" value="Unassembled WGS sequence"/>
</dbReference>
<feature type="region of interest" description="Disordered" evidence="1">
    <location>
        <begin position="1"/>
        <end position="75"/>
    </location>
</feature>
<feature type="compositionally biased region" description="Basic residues" evidence="1">
    <location>
        <begin position="49"/>
        <end position="62"/>
    </location>
</feature>
<organism evidence="3 4">
    <name type="scientific">Ascobolus immersus RN42</name>
    <dbReference type="NCBI Taxonomy" id="1160509"/>
    <lineage>
        <taxon>Eukaryota</taxon>
        <taxon>Fungi</taxon>
        <taxon>Dikarya</taxon>
        <taxon>Ascomycota</taxon>
        <taxon>Pezizomycotina</taxon>
        <taxon>Pezizomycetes</taxon>
        <taxon>Pezizales</taxon>
        <taxon>Ascobolaceae</taxon>
        <taxon>Ascobolus</taxon>
    </lineage>
</organism>
<sequence>MARTTRNSLSRLASAPGPRRSLRLLENFSSASRSPSNQSEPAKPARAQSHGKKKKSRARGKARREPARPPPLTPFPDAFPPELLLEIASYLDFPTLLTFANASRSNRQLLRRPLLQTWGSLYRHLCTMPYPYHAHPVACWRQLPLRPFVVGKTQWRGSALPWFERQSDPGRLTWFLGHWMLWNLAVSGIPDSEGWIMRDLDVALGGEKKDAFAANLLLELLDLHRCNIPEIWMPIPGGSLGIAYQKTKVGKDREEEVFNALIKLASKECYFDMVMREEIWPCILDNKVNGRVLRILQEAGKIKGGDLPFEELEEYKYDRSSIWTAGTGYRKQFEIFKILIPRLPSYLTSSFSYKVRATPLLMDTAAFVALKAYEWLLDDDSLQVEDKFSDSLIAKDEEAKEEWRKTVREVFALLVEHGATFDRALRLCLVDEIDPSWEHEVRYAFELPERMEYGIWEVVMLLLDAGANPNAINPPEDEERVLWATPLHACVPVGHEKRLFYRFLEAGYDGIDVQDEEGLVPVLHLAYRVLEDDYEEDFVDRAPDTKNWKAEFLRMLETLLRERPGCIELLEWAEVLHIMRKEKEMGRNEELVRIVEEAEARRTPGQGTLALEILQFAEAVAGDDFEETDDDEEEEAGEEDLDSTAADDGQDEDEESEY</sequence>
<feature type="compositionally biased region" description="Polar residues" evidence="1">
    <location>
        <begin position="27"/>
        <end position="40"/>
    </location>
</feature>
<dbReference type="Gene3D" id="1.25.40.20">
    <property type="entry name" value="Ankyrin repeat-containing domain"/>
    <property type="match status" value="1"/>
</dbReference>
<evidence type="ECO:0000313" key="3">
    <source>
        <dbReference type="EMBL" id="RPA80455.1"/>
    </source>
</evidence>
<feature type="domain" description="F-box" evidence="2">
    <location>
        <begin position="73"/>
        <end position="125"/>
    </location>
</feature>
<feature type="compositionally biased region" description="Acidic residues" evidence="1">
    <location>
        <begin position="621"/>
        <end position="642"/>
    </location>
</feature>
<reference evidence="3 4" key="1">
    <citation type="journal article" date="2018" name="Nat. Ecol. Evol.">
        <title>Pezizomycetes genomes reveal the molecular basis of ectomycorrhizal truffle lifestyle.</title>
        <authorList>
            <person name="Murat C."/>
            <person name="Payen T."/>
            <person name="Noel B."/>
            <person name="Kuo A."/>
            <person name="Morin E."/>
            <person name="Chen J."/>
            <person name="Kohler A."/>
            <person name="Krizsan K."/>
            <person name="Balestrini R."/>
            <person name="Da Silva C."/>
            <person name="Montanini B."/>
            <person name="Hainaut M."/>
            <person name="Levati E."/>
            <person name="Barry K.W."/>
            <person name="Belfiori B."/>
            <person name="Cichocki N."/>
            <person name="Clum A."/>
            <person name="Dockter R.B."/>
            <person name="Fauchery L."/>
            <person name="Guy J."/>
            <person name="Iotti M."/>
            <person name="Le Tacon F."/>
            <person name="Lindquist E.A."/>
            <person name="Lipzen A."/>
            <person name="Malagnac F."/>
            <person name="Mello A."/>
            <person name="Molinier V."/>
            <person name="Miyauchi S."/>
            <person name="Poulain J."/>
            <person name="Riccioni C."/>
            <person name="Rubini A."/>
            <person name="Sitrit Y."/>
            <person name="Splivallo R."/>
            <person name="Traeger S."/>
            <person name="Wang M."/>
            <person name="Zifcakova L."/>
            <person name="Wipf D."/>
            <person name="Zambonelli A."/>
            <person name="Paolocci F."/>
            <person name="Nowrousian M."/>
            <person name="Ottonello S."/>
            <person name="Baldrian P."/>
            <person name="Spatafora J.W."/>
            <person name="Henrissat B."/>
            <person name="Nagy L.G."/>
            <person name="Aury J.M."/>
            <person name="Wincker P."/>
            <person name="Grigoriev I.V."/>
            <person name="Bonfante P."/>
            <person name="Martin F.M."/>
        </authorList>
    </citation>
    <scope>NUCLEOTIDE SEQUENCE [LARGE SCALE GENOMIC DNA]</scope>
    <source>
        <strain evidence="3 4">RN42</strain>
    </source>
</reference>
<proteinExistence type="predicted"/>
<dbReference type="CDD" id="cd09917">
    <property type="entry name" value="F-box_SF"/>
    <property type="match status" value="1"/>
</dbReference>
<evidence type="ECO:0000256" key="1">
    <source>
        <dbReference type="SAM" id="MobiDB-lite"/>
    </source>
</evidence>
<name>A0A3N4I2W2_ASCIM</name>
<dbReference type="InterPro" id="IPR036047">
    <property type="entry name" value="F-box-like_dom_sf"/>
</dbReference>
<gene>
    <name evidence="3" type="ORF">BJ508DRAFT_415437</name>
</gene>
<accession>A0A3N4I2W2</accession>
<dbReference type="EMBL" id="ML119688">
    <property type="protein sequence ID" value="RPA80455.1"/>
    <property type="molecule type" value="Genomic_DNA"/>
</dbReference>
<evidence type="ECO:0000313" key="4">
    <source>
        <dbReference type="Proteomes" id="UP000275078"/>
    </source>
</evidence>
<dbReference type="SUPFAM" id="SSF81383">
    <property type="entry name" value="F-box domain"/>
    <property type="match status" value="1"/>
</dbReference>
<feature type="region of interest" description="Disordered" evidence="1">
    <location>
        <begin position="620"/>
        <end position="658"/>
    </location>
</feature>